<dbReference type="AlphaFoldDB" id="A0A5J4SQX4"/>
<proteinExistence type="predicted"/>
<protein>
    <submittedName>
        <fullName evidence="1">Uncharacterized protein</fullName>
    </submittedName>
</protein>
<comment type="caution">
    <text evidence="1">The sequence shown here is derived from an EMBL/GenBank/DDBJ whole genome shotgun (WGS) entry which is preliminary data.</text>
</comment>
<name>A0A5J4SQX4_9ZZZZ</name>
<sequence>MQAIKLEQIGDQVKVTCPYNEEFVRKAHNLRGKWKENAWWFDDSILEYVREVMIQIYNTTGEVPYDNCTLVITDFSGDEMMDPVNLFGRTIAEASGRDSGARLGEDIIFIKGRYTSGGSVKNWRTVVSNAMFEIQNFPMPSLELPDVKKAIEEGWCKVKEAKKKRSRDDIQKEIEALSLRISELEKELNA</sequence>
<accession>A0A5J4SQX4</accession>
<evidence type="ECO:0000313" key="1">
    <source>
        <dbReference type="EMBL" id="KAA6348486.1"/>
    </source>
</evidence>
<organism evidence="1">
    <name type="scientific">termite gut metagenome</name>
    <dbReference type="NCBI Taxonomy" id="433724"/>
    <lineage>
        <taxon>unclassified sequences</taxon>
        <taxon>metagenomes</taxon>
        <taxon>organismal metagenomes</taxon>
    </lineage>
</organism>
<dbReference type="EMBL" id="SNRY01000067">
    <property type="protein sequence ID" value="KAA6348486.1"/>
    <property type="molecule type" value="Genomic_DNA"/>
</dbReference>
<gene>
    <name evidence="1" type="ORF">EZS27_004086</name>
</gene>
<reference evidence="1" key="1">
    <citation type="submission" date="2019-03" db="EMBL/GenBank/DDBJ databases">
        <title>Single cell metagenomics reveals metabolic interactions within the superorganism composed of flagellate Streblomastix strix and complex community of Bacteroidetes bacteria on its surface.</title>
        <authorList>
            <person name="Treitli S.C."/>
            <person name="Kolisko M."/>
            <person name="Husnik F."/>
            <person name="Keeling P."/>
            <person name="Hampl V."/>
        </authorList>
    </citation>
    <scope>NUCLEOTIDE SEQUENCE</scope>
    <source>
        <strain evidence="1">STM</strain>
    </source>
</reference>